<organism evidence="4 5">
    <name type="scientific">Modicella reniformis</name>
    <dbReference type="NCBI Taxonomy" id="1440133"/>
    <lineage>
        <taxon>Eukaryota</taxon>
        <taxon>Fungi</taxon>
        <taxon>Fungi incertae sedis</taxon>
        <taxon>Mucoromycota</taxon>
        <taxon>Mortierellomycotina</taxon>
        <taxon>Mortierellomycetes</taxon>
        <taxon>Mortierellales</taxon>
        <taxon>Mortierellaceae</taxon>
        <taxon>Modicella</taxon>
    </lineage>
</organism>
<dbReference type="AlphaFoldDB" id="A0A9P6III9"/>
<feature type="non-terminal residue" evidence="4">
    <location>
        <position position="156"/>
    </location>
</feature>
<evidence type="ECO:0000313" key="4">
    <source>
        <dbReference type="EMBL" id="KAF9921641.1"/>
    </source>
</evidence>
<comment type="caution">
    <text evidence="4">The sequence shown here is derived from an EMBL/GenBank/DDBJ whole genome shotgun (WGS) entry which is preliminary data.</text>
</comment>
<protein>
    <submittedName>
        <fullName evidence="4">Uncharacterized protein</fullName>
    </submittedName>
</protein>
<dbReference type="GO" id="GO:0032259">
    <property type="term" value="P:methylation"/>
    <property type="evidence" value="ECO:0007669"/>
    <property type="project" value="UniProtKB-KW"/>
</dbReference>
<evidence type="ECO:0000256" key="3">
    <source>
        <dbReference type="ARBA" id="ARBA00022691"/>
    </source>
</evidence>
<sequence length="156" mass="18161">MDTTINTDMIMGIVATEEEEKKRKMISKKKPYTFIRMLPSYLERMEKVDVAIEANYEIIKIICEDQQIFVNEDRSTIKLDMNERSRNAAALRIRQQDMEKVQGTIKQFVRDWSEEGKPEREAIYGPMVQELKDRFNHIPEDKRGGIHVLVPGSGLG</sequence>
<keyword evidence="1" id="KW-0489">Methyltransferase</keyword>
<dbReference type="OrthoDB" id="978at2759"/>
<dbReference type="Pfam" id="PF07942">
    <property type="entry name" value="CARME"/>
    <property type="match status" value="1"/>
</dbReference>
<keyword evidence="5" id="KW-1185">Reference proteome</keyword>
<accession>A0A9P6III9</accession>
<gene>
    <name evidence="4" type="ORF">BGZ65_010197</name>
</gene>
<name>A0A9P6III9_9FUNG</name>
<dbReference type="EMBL" id="JAAAHW010010992">
    <property type="protein sequence ID" value="KAF9921641.1"/>
    <property type="molecule type" value="Genomic_DNA"/>
</dbReference>
<evidence type="ECO:0000313" key="5">
    <source>
        <dbReference type="Proteomes" id="UP000749646"/>
    </source>
</evidence>
<dbReference type="InterPro" id="IPR012901">
    <property type="entry name" value="CARME"/>
</dbReference>
<dbReference type="Proteomes" id="UP000749646">
    <property type="component" value="Unassembled WGS sequence"/>
</dbReference>
<keyword evidence="3" id="KW-0949">S-adenosyl-L-methionine</keyword>
<evidence type="ECO:0000256" key="1">
    <source>
        <dbReference type="ARBA" id="ARBA00022603"/>
    </source>
</evidence>
<evidence type="ECO:0000256" key="2">
    <source>
        <dbReference type="ARBA" id="ARBA00022679"/>
    </source>
</evidence>
<reference evidence="4" key="1">
    <citation type="journal article" date="2020" name="Fungal Divers.">
        <title>Resolving the Mortierellaceae phylogeny through synthesis of multi-gene phylogenetics and phylogenomics.</title>
        <authorList>
            <person name="Vandepol N."/>
            <person name="Liber J."/>
            <person name="Desiro A."/>
            <person name="Na H."/>
            <person name="Kennedy M."/>
            <person name="Barry K."/>
            <person name="Grigoriev I.V."/>
            <person name="Miller A.N."/>
            <person name="O'Donnell K."/>
            <person name="Stajich J.E."/>
            <person name="Bonito G."/>
        </authorList>
    </citation>
    <scope>NUCLEOTIDE SEQUENCE</scope>
    <source>
        <strain evidence="4">MES-2147</strain>
    </source>
</reference>
<keyword evidence="2" id="KW-0808">Transferase</keyword>
<dbReference type="PANTHER" id="PTHR12303:SF6">
    <property type="entry name" value="CARNOSINE N-METHYLTRANSFERASE"/>
    <property type="match status" value="1"/>
</dbReference>
<dbReference type="PANTHER" id="PTHR12303">
    <property type="entry name" value="CARNOSINE N-METHYLTRANSFERASE"/>
    <property type="match status" value="1"/>
</dbReference>
<proteinExistence type="predicted"/>
<dbReference type="GO" id="GO:0008757">
    <property type="term" value="F:S-adenosylmethionine-dependent methyltransferase activity"/>
    <property type="evidence" value="ECO:0007669"/>
    <property type="project" value="InterPro"/>
</dbReference>